<keyword evidence="9" id="KW-1185">Reference proteome</keyword>
<dbReference type="InterPro" id="IPR003660">
    <property type="entry name" value="HAMP_dom"/>
</dbReference>
<dbReference type="OrthoDB" id="9778496at2"/>
<keyword evidence="3" id="KW-0808">Transferase</keyword>
<evidence type="ECO:0000256" key="1">
    <source>
        <dbReference type="ARBA" id="ARBA00004370"/>
    </source>
</evidence>
<dbReference type="InterPro" id="IPR036890">
    <property type="entry name" value="HATPase_C_sf"/>
</dbReference>
<feature type="transmembrane region" description="Helical" evidence="6">
    <location>
        <begin position="159"/>
        <end position="178"/>
    </location>
</feature>
<dbReference type="SUPFAM" id="SSF55874">
    <property type="entry name" value="ATPase domain of HSP90 chaperone/DNA topoisomerase II/histidine kinase"/>
    <property type="match status" value="1"/>
</dbReference>
<sequence length="457" mass="49290">MFRRMKLGRQILLCVVVVQCAGLALGATTLVRNAREAVEVEIAASEQSARAMVLAAVGATLRDGASRDVMTRLSEIIVEPRHVDIVLLDAQSGPVNVRPAVAEEDEMGAVPDWFTRLVEPRPRETRIPVRANGTVHGFVTMTTAPADEIAEVWKDATKLIWIVMATVLLQVLLLGFLVRRALGPLDALRAAMRRLRDGDLAARVARPASRDLAPIFEGFNALTEGLARADTERARLARRVVELGDDERRAIAMELHDEFGPCLFGLKVKASALLRGARASGDAKRAADAEAILEIVEQIQASNARLLTTLRPMAIGQLPLLEAVADLFDAFRRTHPDIDWDVHLPADLPRTHESVDLTVYRFFQEATTNALRHGTPDRIRAELAADASDLLLVVEDDGSGIAADADEGRGLTGMRDRIGSLGGQLAIGRGAGGGARLDARMPQEVPAARGLALAVAS</sequence>
<dbReference type="GO" id="GO:0000155">
    <property type="term" value="F:phosphorelay sensor kinase activity"/>
    <property type="evidence" value="ECO:0007669"/>
    <property type="project" value="InterPro"/>
</dbReference>
<evidence type="ECO:0000256" key="4">
    <source>
        <dbReference type="ARBA" id="ARBA00022777"/>
    </source>
</evidence>
<protein>
    <submittedName>
        <fullName evidence="8">Two-component system, NarL family, sensor histidine kinase UhpB</fullName>
    </submittedName>
</protein>
<dbReference type="GO" id="GO:0046983">
    <property type="term" value="F:protein dimerization activity"/>
    <property type="evidence" value="ECO:0007669"/>
    <property type="project" value="InterPro"/>
</dbReference>
<evidence type="ECO:0000256" key="2">
    <source>
        <dbReference type="ARBA" id="ARBA00022553"/>
    </source>
</evidence>
<keyword evidence="6" id="KW-0472">Membrane</keyword>
<organism evidence="8 9">
    <name type="scientific">Roseivivax sediminis</name>
    <dbReference type="NCBI Taxonomy" id="936889"/>
    <lineage>
        <taxon>Bacteria</taxon>
        <taxon>Pseudomonadati</taxon>
        <taxon>Pseudomonadota</taxon>
        <taxon>Alphaproteobacteria</taxon>
        <taxon>Rhodobacterales</taxon>
        <taxon>Roseobacteraceae</taxon>
        <taxon>Roseivivax</taxon>
    </lineage>
</organism>
<dbReference type="Gene3D" id="3.30.565.10">
    <property type="entry name" value="Histidine kinase-like ATPase, C-terminal domain"/>
    <property type="match status" value="1"/>
</dbReference>
<dbReference type="Gene3D" id="6.10.340.10">
    <property type="match status" value="1"/>
</dbReference>
<dbReference type="PROSITE" id="PS50885">
    <property type="entry name" value="HAMP"/>
    <property type="match status" value="1"/>
</dbReference>
<evidence type="ECO:0000256" key="3">
    <source>
        <dbReference type="ARBA" id="ARBA00022679"/>
    </source>
</evidence>
<evidence type="ECO:0000256" key="5">
    <source>
        <dbReference type="ARBA" id="ARBA00023012"/>
    </source>
</evidence>
<evidence type="ECO:0000256" key="6">
    <source>
        <dbReference type="SAM" id="Phobius"/>
    </source>
</evidence>
<comment type="subcellular location">
    <subcellularLocation>
        <location evidence="1">Membrane</location>
    </subcellularLocation>
</comment>
<evidence type="ECO:0000313" key="9">
    <source>
        <dbReference type="Proteomes" id="UP000325289"/>
    </source>
</evidence>
<dbReference type="InterPro" id="IPR003594">
    <property type="entry name" value="HATPase_dom"/>
</dbReference>
<dbReference type="Pfam" id="PF00672">
    <property type="entry name" value="HAMP"/>
    <property type="match status" value="1"/>
</dbReference>
<gene>
    <name evidence="8" type="ORF">SAMN04515678_104318</name>
</gene>
<reference evidence="8 9" key="1">
    <citation type="submission" date="2016-10" db="EMBL/GenBank/DDBJ databases">
        <authorList>
            <person name="Varghese N."/>
            <person name="Submissions S."/>
        </authorList>
    </citation>
    <scope>NUCLEOTIDE SEQUENCE [LARGE SCALE GENOMIC DNA]</scope>
    <source>
        <strain evidence="9">YIM D21,KCTC 23444,ACCC 10710</strain>
    </source>
</reference>
<dbReference type="InterPro" id="IPR011712">
    <property type="entry name" value="Sig_transdc_His_kin_sub3_dim/P"/>
</dbReference>
<dbReference type="Proteomes" id="UP000325289">
    <property type="component" value="Unassembled WGS sequence"/>
</dbReference>
<keyword evidence="4 8" id="KW-0418">Kinase</keyword>
<evidence type="ECO:0000259" key="7">
    <source>
        <dbReference type="PROSITE" id="PS50885"/>
    </source>
</evidence>
<keyword evidence="2" id="KW-0597">Phosphoprotein</keyword>
<dbReference type="PANTHER" id="PTHR24421:SF58">
    <property type="entry name" value="SIGNAL TRANSDUCTION HISTIDINE-PROTEIN KINASE_PHOSPHATASE UHPB"/>
    <property type="match status" value="1"/>
</dbReference>
<evidence type="ECO:0000313" key="8">
    <source>
        <dbReference type="EMBL" id="SFD94458.1"/>
    </source>
</evidence>
<dbReference type="Pfam" id="PF16448">
    <property type="entry name" value="LapD_MoxY_N"/>
    <property type="match status" value="1"/>
</dbReference>
<dbReference type="PANTHER" id="PTHR24421">
    <property type="entry name" value="NITRATE/NITRITE SENSOR PROTEIN NARX-RELATED"/>
    <property type="match status" value="1"/>
</dbReference>
<keyword evidence="6" id="KW-0812">Transmembrane</keyword>
<dbReference type="SMART" id="SM00304">
    <property type="entry name" value="HAMP"/>
    <property type="match status" value="1"/>
</dbReference>
<dbReference type="EMBL" id="FOMS01000004">
    <property type="protein sequence ID" value="SFD94458.1"/>
    <property type="molecule type" value="Genomic_DNA"/>
</dbReference>
<dbReference type="CDD" id="cd16917">
    <property type="entry name" value="HATPase_UhpB-NarQ-NarX-like"/>
    <property type="match status" value="1"/>
</dbReference>
<dbReference type="GO" id="GO:0016020">
    <property type="term" value="C:membrane"/>
    <property type="evidence" value="ECO:0007669"/>
    <property type="project" value="UniProtKB-SubCell"/>
</dbReference>
<dbReference type="Pfam" id="PF07730">
    <property type="entry name" value="HisKA_3"/>
    <property type="match status" value="1"/>
</dbReference>
<dbReference type="InterPro" id="IPR050482">
    <property type="entry name" value="Sensor_HK_TwoCompSys"/>
</dbReference>
<accession>A0A1I1WJ99</accession>
<keyword evidence="6" id="KW-1133">Transmembrane helix</keyword>
<dbReference type="Gene3D" id="1.20.5.1930">
    <property type="match status" value="1"/>
</dbReference>
<dbReference type="AlphaFoldDB" id="A0A1I1WJ99"/>
<name>A0A1I1WJ99_9RHOB</name>
<dbReference type="Pfam" id="PF02518">
    <property type="entry name" value="HATPase_c"/>
    <property type="match status" value="1"/>
</dbReference>
<feature type="domain" description="HAMP" evidence="7">
    <location>
        <begin position="179"/>
        <end position="231"/>
    </location>
</feature>
<proteinExistence type="predicted"/>
<dbReference type="InterPro" id="IPR032244">
    <property type="entry name" value="LapD_MoxY_N"/>
</dbReference>
<keyword evidence="5" id="KW-0902">Two-component regulatory system</keyword>
<dbReference type="RefSeq" id="WP_149755540.1">
    <property type="nucleotide sequence ID" value="NZ_FOMS01000004.1"/>
</dbReference>